<dbReference type="CDD" id="cd02947">
    <property type="entry name" value="TRX_family"/>
    <property type="match status" value="1"/>
</dbReference>
<dbReference type="GO" id="GO:0006950">
    <property type="term" value="P:response to stress"/>
    <property type="evidence" value="ECO:0007669"/>
    <property type="project" value="UniProtKB-ARBA"/>
</dbReference>
<evidence type="ECO:0000256" key="6">
    <source>
        <dbReference type="ARBA" id="ARBA00023157"/>
    </source>
</evidence>
<gene>
    <name evidence="15" type="primary">LOC109006195</name>
</gene>
<evidence type="ECO:0000256" key="7">
    <source>
        <dbReference type="ARBA" id="ARBA00023284"/>
    </source>
</evidence>
<dbReference type="InterPro" id="IPR019734">
    <property type="entry name" value="TPR_rpt"/>
</dbReference>
<dbReference type="SUPFAM" id="SSF52833">
    <property type="entry name" value="Thioredoxin-like"/>
    <property type="match status" value="1"/>
</dbReference>
<dbReference type="OrthoDB" id="2121326at2759"/>
<dbReference type="GO" id="GO:0016667">
    <property type="term" value="F:oxidoreductase activity, acting on a sulfur group of donors"/>
    <property type="evidence" value="ECO:0007669"/>
    <property type="project" value="UniProtKB-ARBA"/>
</dbReference>
<evidence type="ECO:0000256" key="9">
    <source>
        <dbReference type="ARBA" id="ARBA00076793"/>
    </source>
</evidence>
<evidence type="ECO:0000256" key="12">
    <source>
        <dbReference type="SAM" id="MobiDB-lite"/>
    </source>
</evidence>
<evidence type="ECO:0000313" key="15">
    <source>
        <dbReference type="RefSeq" id="XP_035546473.1"/>
    </source>
</evidence>
<dbReference type="GO" id="GO:0000118">
    <property type="term" value="C:histone deacetylase complex"/>
    <property type="evidence" value="ECO:0000318"/>
    <property type="project" value="GO_Central"/>
</dbReference>
<dbReference type="Proteomes" id="UP000235220">
    <property type="component" value="Chromosome 6"/>
</dbReference>
<dbReference type="SMART" id="SM00028">
    <property type="entry name" value="TPR"/>
    <property type="match status" value="3"/>
</dbReference>
<evidence type="ECO:0000256" key="5">
    <source>
        <dbReference type="ARBA" id="ARBA00022982"/>
    </source>
</evidence>
<name>A0A6P9ERJ4_JUGRE</name>
<dbReference type="Gene3D" id="1.25.40.10">
    <property type="entry name" value="Tetratricopeptide repeat domain"/>
    <property type="match status" value="1"/>
</dbReference>
<dbReference type="FunFam" id="1.25.40.10:FF:000112">
    <property type="entry name" value="FAM10 family protein"/>
    <property type="match status" value="1"/>
</dbReference>
<keyword evidence="14" id="KW-1185">Reference proteome</keyword>
<dbReference type="FunFam" id="3.40.30.10:FF:000240">
    <property type="entry name" value="TPR repeat-containing thioredoxin TDX"/>
    <property type="match status" value="1"/>
</dbReference>
<dbReference type="InParanoid" id="A0A6P9ERJ4"/>
<dbReference type="PANTHER" id="PTHR45883:SF7">
    <property type="entry name" value="TPR REPEAT-CONTAINING THIOREDOXIN TDX"/>
    <property type="match status" value="1"/>
</dbReference>
<evidence type="ECO:0000256" key="3">
    <source>
        <dbReference type="ARBA" id="ARBA00022737"/>
    </source>
</evidence>
<organism evidence="14 15">
    <name type="scientific">Juglans regia</name>
    <name type="common">English walnut</name>
    <dbReference type="NCBI Taxonomy" id="51240"/>
    <lineage>
        <taxon>Eukaryota</taxon>
        <taxon>Viridiplantae</taxon>
        <taxon>Streptophyta</taxon>
        <taxon>Embryophyta</taxon>
        <taxon>Tracheophyta</taxon>
        <taxon>Spermatophyta</taxon>
        <taxon>Magnoliopsida</taxon>
        <taxon>eudicotyledons</taxon>
        <taxon>Gunneridae</taxon>
        <taxon>Pentapetalae</taxon>
        <taxon>rosids</taxon>
        <taxon>fabids</taxon>
        <taxon>Fagales</taxon>
        <taxon>Juglandaceae</taxon>
        <taxon>Juglans</taxon>
    </lineage>
</organism>
<dbReference type="PROSITE" id="PS00194">
    <property type="entry name" value="THIOREDOXIN_1"/>
    <property type="match status" value="1"/>
</dbReference>
<keyword evidence="4 10" id="KW-0802">TPR repeat</keyword>
<reference evidence="15" key="1">
    <citation type="submission" date="2025-08" db="UniProtKB">
        <authorList>
            <consortium name="RefSeq"/>
        </authorList>
    </citation>
    <scope>IDENTIFICATION</scope>
    <source>
        <tissue evidence="15">Leaves</tissue>
    </source>
</reference>
<dbReference type="PANTHER" id="PTHR45883">
    <property type="entry name" value="HSC70-INTERACTING PROTEIN"/>
    <property type="match status" value="1"/>
</dbReference>
<proteinExistence type="inferred from homology"/>
<evidence type="ECO:0000313" key="14">
    <source>
        <dbReference type="Proteomes" id="UP000235220"/>
    </source>
</evidence>
<dbReference type="SUPFAM" id="SSF48452">
    <property type="entry name" value="TPR-like"/>
    <property type="match status" value="1"/>
</dbReference>
<feature type="coiled-coil region" evidence="11">
    <location>
        <begin position="175"/>
        <end position="216"/>
    </location>
</feature>
<dbReference type="RefSeq" id="XP_035546473.1">
    <property type="nucleotide sequence ID" value="XM_035690580.1"/>
</dbReference>
<comment type="similarity">
    <text evidence="1">Belongs to the thioredoxin family.</text>
</comment>
<dbReference type="InterPro" id="IPR017937">
    <property type="entry name" value="Thioredoxin_CS"/>
</dbReference>
<evidence type="ECO:0000256" key="8">
    <source>
        <dbReference type="ARBA" id="ARBA00074081"/>
    </source>
</evidence>
<evidence type="ECO:0000256" key="10">
    <source>
        <dbReference type="PROSITE-ProRule" id="PRU00339"/>
    </source>
</evidence>
<feature type="repeat" description="TPR" evidence="10">
    <location>
        <begin position="95"/>
        <end position="128"/>
    </location>
</feature>
<dbReference type="InterPro" id="IPR013766">
    <property type="entry name" value="Thioredoxin_domain"/>
</dbReference>
<feature type="repeat" description="TPR" evidence="10">
    <location>
        <begin position="61"/>
        <end position="94"/>
    </location>
</feature>
<feature type="domain" description="Thioredoxin" evidence="13">
    <location>
        <begin position="207"/>
        <end position="332"/>
    </location>
</feature>
<evidence type="ECO:0000256" key="11">
    <source>
        <dbReference type="SAM" id="Coils"/>
    </source>
</evidence>
<keyword evidence="5" id="KW-0249">Electron transport</keyword>
<dbReference type="Gene3D" id="3.40.30.10">
    <property type="entry name" value="Glutaredoxin"/>
    <property type="match status" value="1"/>
</dbReference>
<dbReference type="Pfam" id="PF00085">
    <property type="entry name" value="Thioredoxin"/>
    <property type="match status" value="1"/>
</dbReference>
<protein>
    <recommendedName>
        <fullName evidence="8">TPR repeat-containing thioredoxin TDX</fullName>
    </recommendedName>
    <alternativeName>
        <fullName evidence="9">Tetratricoredoxin</fullName>
    </alternativeName>
</protein>
<keyword evidence="6" id="KW-1015">Disulfide bond</keyword>
<accession>A0A6P9ERJ4</accession>
<evidence type="ECO:0000256" key="2">
    <source>
        <dbReference type="ARBA" id="ARBA00022448"/>
    </source>
</evidence>
<dbReference type="KEGG" id="jre:109006195"/>
<keyword evidence="11" id="KW-0175">Coiled coil</keyword>
<dbReference type="PROSITE" id="PS50005">
    <property type="entry name" value="TPR"/>
    <property type="match status" value="2"/>
</dbReference>
<sequence length="332" mass="37108">MSNTRELFDTKNPNTSTQDDDGIIESDIELDVTDVVEPDDDTPQKMVNRSADVMEENCKAAQIAKSRAMEAIAQGKLDDAIDHLTEAIMLNPTSAILYSTRASVFAKLNKSNAAIRDADAALEINPDSAKGYKVRGMARAMFGQWEEAAKDLLPASKLDYDEEIGLVLKKVKDLVEPSAQRIEEHRRKYERLRKEREVKKAEFERQQQQAQEQDQDALSALNDGEVISIHSAGELEKKLNAATRTSRLAILYFTATWCGPCRFISPLYTGLAAKYPKVVFLKVDIDEAREVAGRWNVNSVPTFFFLKNGEEVDKVVGVDKDALERKIAQHAG</sequence>
<evidence type="ECO:0000256" key="1">
    <source>
        <dbReference type="ARBA" id="ARBA00008987"/>
    </source>
</evidence>
<feature type="region of interest" description="Disordered" evidence="12">
    <location>
        <begin position="1"/>
        <end position="23"/>
    </location>
</feature>
<feature type="compositionally biased region" description="Polar residues" evidence="12">
    <location>
        <begin position="1"/>
        <end position="17"/>
    </location>
</feature>
<dbReference type="InterPro" id="IPR036249">
    <property type="entry name" value="Thioredoxin-like_sf"/>
</dbReference>
<dbReference type="PROSITE" id="PS51352">
    <property type="entry name" value="THIOREDOXIN_2"/>
    <property type="match status" value="1"/>
</dbReference>
<dbReference type="InterPro" id="IPR011990">
    <property type="entry name" value="TPR-like_helical_dom_sf"/>
</dbReference>
<dbReference type="AlphaFoldDB" id="A0A6P9ERJ4"/>
<dbReference type="GO" id="GO:0030544">
    <property type="term" value="F:Hsp70 protein binding"/>
    <property type="evidence" value="ECO:0000318"/>
    <property type="project" value="GO_Central"/>
</dbReference>
<keyword evidence="2" id="KW-0813">Transport</keyword>
<evidence type="ECO:0000259" key="13">
    <source>
        <dbReference type="PROSITE" id="PS51352"/>
    </source>
</evidence>
<dbReference type="GeneID" id="109006195"/>
<keyword evidence="3" id="KW-0677">Repeat</keyword>
<evidence type="ECO:0000256" key="4">
    <source>
        <dbReference type="ARBA" id="ARBA00022803"/>
    </source>
</evidence>
<keyword evidence="7" id="KW-0676">Redox-active center</keyword>